<proteinExistence type="predicted"/>
<evidence type="ECO:0000256" key="1">
    <source>
        <dbReference type="SAM" id="MobiDB-lite"/>
    </source>
</evidence>
<gene>
    <name evidence="2" type="ORF">AVDCRST_MAG68-4498</name>
</gene>
<accession>A0A6J4MKA4</accession>
<feature type="region of interest" description="Disordered" evidence="1">
    <location>
        <begin position="21"/>
        <end position="52"/>
    </location>
</feature>
<reference evidence="2" key="1">
    <citation type="submission" date="2020-02" db="EMBL/GenBank/DDBJ databases">
        <authorList>
            <person name="Meier V. D."/>
        </authorList>
    </citation>
    <scope>NUCLEOTIDE SEQUENCE</scope>
    <source>
        <strain evidence="2">AVDCRST_MAG68</strain>
    </source>
</reference>
<sequence>ERSRGELAAARLCRDVASRPRDAARSGCSGSAERGVRGVDRGSGGELPREAPGRGLRWQCVVKSVAEARNIRQRAQDASEPRRIWFAPRAPSGPICWADGDHAPDPQTLELYGRGV</sequence>
<dbReference type="EMBL" id="CADCTW010000205">
    <property type="protein sequence ID" value="CAA9361668.1"/>
    <property type="molecule type" value="Genomic_DNA"/>
</dbReference>
<feature type="non-terminal residue" evidence="2">
    <location>
        <position position="116"/>
    </location>
</feature>
<name>A0A6J4MKA4_9BACT</name>
<evidence type="ECO:0000313" key="2">
    <source>
        <dbReference type="EMBL" id="CAA9361668.1"/>
    </source>
</evidence>
<dbReference type="AlphaFoldDB" id="A0A6J4MKA4"/>
<feature type="non-terminal residue" evidence="2">
    <location>
        <position position="1"/>
    </location>
</feature>
<organism evidence="2">
    <name type="scientific">uncultured Gemmatimonadota bacterium</name>
    <dbReference type="NCBI Taxonomy" id="203437"/>
    <lineage>
        <taxon>Bacteria</taxon>
        <taxon>Pseudomonadati</taxon>
        <taxon>Gemmatimonadota</taxon>
        <taxon>environmental samples</taxon>
    </lineage>
</organism>
<protein>
    <submittedName>
        <fullName evidence="2">Uncharacterized protein</fullName>
    </submittedName>
</protein>